<evidence type="ECO:0000313" key="3">
    <source>
        <dbReference type="Proteomes" id="UP000807306"/>
    </source>
</evidence>
<evidence type="ECO:0008006" key="4">
    <source>
        <dbReference type="Google" id="ProtNLM"/>
    </source>
</evidence>
<reference evidence="2" key="1">
    <citation type="submission" date="2020-11" db="EMBL/GenBank/DDBJ databases">
        <authorList>
            <consortium name="DOE Joint Genome Institute"/>
            <person name="Ahrendt S."/>
            <person name="Riley R."/>
            <person name="Andreopoulos W."/>
            <person name="Labutti K."/>
            <person name="Pangilinan J."/>
            <person name="Ruiz-Duenas F.J."/>
            <person name="Barrasa J.M."/>
            <person name="Sanchez-Garcia M."/>
            <person name="Camarero S."/>
            <person name="Miyauchi S."/>
            <person name="Serrano A."/>
            <person name="Linde D."/>
            <person name="Babiker R."/>
            <person name="Drula E."/>
            <person name="Ayuso-Fernandez I."/>
            <person name="Pacheco R."/>
            <person name="Padilla G."/>
            <person name="Ferreira P."/>
            <person name="Barriuso J."/>
            <person name="Kellner H."/>
            <person name="Castanera R."/>
            <person name="Alfaro M."/>
            <person name="Ramirez L."/>
            <person name="Pisabarro A.G."/>
            <person name="Kuo A."/>
            <person name="Tritt A."/>
            <person name="Lipzen A."/>
            <person name="He G."/>
            <person name="Yan M."/>
            <person name="Ng V."/>
            <person name="Cullen D."/>
            <person name="Martin F."/>
            <person name="Rosso M.-N."/>
            <person name="Henrissat B."/>
            <person name="Hibbett D."/>
            <person name="Martinez A.T."/>
            <person name="Grigoriev I.V."/>
        </authorList>
    </citation>
    <scope>NUCLEOTIDE SEQUENCE</scope>
    <source>
        <strain evidence="2">CBS 506.95</strain>
    </source>
</reference>
<dbReference type="Proteomes" id="UP000807306">
    <property type="component" value="Unassembled WGS sequence"/>
</dbReference>
<keyword evidence="3" id="KW-1185">Reference proteome</keyword>
<evidence type="ECO:0000313" key="2">
    <source>
        <dbReference type="EMBL" id="KAF9532666.1"/>
    </source>
</evidence>
<comment type="caution">
    <text evidence="2">The sequence shown here is derived from an EMBL/GenBank/DDBJ whole genome shotgun (WGS) entry which is preliminary data.</text>
</comment>
<dbReference type="EMBL" id="MU157831">
    <property type="protein sequence ID" value="KAF9532666.1"/>
    <property type="molecule type" value="Genomic_DNA"/>
</dbReference>
<name>A0A9P6JTQ6_9AGAR</name>
<sequence length="408" mass="45753">MTSSLQLILSNASAPSYTLWSWDHGDFHQVARVCEQLADNICTAYIGPVGETPSHKVVLKIGQGKRADQRLAREYEMYSGPLVHLQGTIVPRCFGLFCGSANESGSGTIKSKKQISCLVLEYIAPHRERTVDPEEFHRQLMLALCKIHKAGINHGNLKTGHILQMGYSPRIIDFSLASRHSCQHGYAAGFCDEDNSQPSSLSPTASELLTCQELRMAEVYHAQDKDGIMKYLERLREKRSVSSSKVPLQKRPHSWPAATFCDVFNPSNIQSITKAPAIYPPPNPNYNHPRNKLRDERLLSQSRTTNRKEQDRTRPPSKIVFGERYPNTSLASRRFSIPTRLDFEPKLKSLTASANASGKTVSMVVPNAQLHADHHAPVRRFLVPPPPCPGKNQNQGNSFYRQLRSLFD</sequence>
<dbReference type="Gene3D" id="1.10.510.10">
    <property type="entry name" value="Transferase(Phosphotransferase) domain 1"/>
    <property type="match status" value="1"/>
</dbReference>
<dbReference type="AlphaFoldDB" id="A0A9P6JTQ6"/>
<dbReference type="SUPFAM" id="SSF56112">
    <property type="entry name" value="Protein kinase-like (PK-like)"/>
    <property type="match status" value="1"/>
</dbReference>
<proteinExistence type="predicted"/>
<feature type="region of interest" description="Disordered" evidence="1">
    <location>
        <begin position="274"/>
        <end position="322"/>
    </location>
</feature>
<protein>
    <recommendedName>
        <fullName evidence="4">Protein kinase domain-containing protein</fullName>
    </recommendedName>
</protein>
<evidence type="ECO:0000256" key="1">
    <source>
        <dbReference type="SAM" id="MobiDB-lite"/>
    </source>
</evidence>
<organism evidence="2 3">
    <name type="scientific">Crepidotus variabilis</name>
    <dbReference type="NCBI Taxonomy" id="179855"/>
    <lineage>
        <taxon>Eukaryota</taxon>
        <taxon>Fungi</taxon>
        <taxon>Dikarya</taxon>
        <taxon>Basidiomycota</taxon>
        <taxon>Agaricomycotina</taxon>
        <taxon>Agaricomycetes</taxon>
        <taxon>Agaricomycetidae</taxon>
        <taxon>Agaricales</taxon>
        <taxon>Agaricineae</taxon>
        <taxon>Crepidotaceae</taxon>
        <taxon>Crepidotus</taxon>
    </lineage>
</organism>
<accession>A0A9P6JTQ6</accession>
<gene>
    <name evidence="2" type="ORF">CPB83DRAFT_890850</name>
</gene>
<dbReference type="InterPro" id="IPR011009">
    <property type="entry name" value="Kinase-like_dom_sf"/>
</dbReference>
<dbReference type="OrthoDB" id="3182995at2759"/>